<reference evidence="1 2" key="1">
    <citation type="submission" date="2019-02" db="EMBL/GenBank/DDBJ databases">
        <title>Deep-cultivation of Planctomycetes and their phenomic and genomic characterization uncovers novel biology.</title>
        <authorList>
            <person name="Wiegand S."/>
            <person name="Jogler M."/>
            <person name="Boedeker C."/>
            <person name="Pinto D."/>
            <person name="Vollmers J."/>
            <person name="Rivas-Marin E."/>
            <person name="Kohn T."/>
            <person name="Peeters S.H."/>
            <person name="Heuer A."/>
            <person name="Rast P."/>
            <person name="Oberbeckmann S."/>
            <person name="Bunk B."/>
            <person name="Jeske O."/>
            <person name="Meyerdierks A."/>
            <person name="Storesund J.E."/>
            <person name="Kallscheuer N."/>
            <person name="Luecker S."/>
            <person name="Lage O.M."/>
            <person name="Pohl T."/>
            <person name="Merkel B.J."/>
            <person name="Hornburger P."/>
            <person name="Mueller R.-W."/>
            <person name="Bruemmer F."/>
            <person name="Labrenz M."/>
            <person name="Spormann A.M."/>
            <person name="Op den Camp H."/>
            <person name="Overmann J."/>
            <person name="Amann R."/>
            <person name="Jetten M.S.M."/>
            <person name="Mascher T."/>
            <person name="Medema M.H."/>
            <person name="Devos D.P."/>
            <person name="Kaster A.-K."/>
            <person name="Ovreas L."/>
            <person name="Rohde M."/>
            <person name="Galperin M.Y."/>
            <person name="Jogler C."/>
        </authorList>
    </citation>
    <scope>NUCLEOTIDE SEQUENCE [LARGE SCALE GENOMIC DNA]</scope>
    <source>
        <strain evidence="1 2">Mal52</strain>
    </source>
</reference>
<sequence>MQIEHVRSYEDLERYLREFTNFSGDPVPYDFIGAFHLFLAILDNLANHSIEADFEPLEEDPQLLTDEQCKFLGKLGRIALSLDGAKMNESG</sequence>
<proteinExistence type="predicted"/>
<keyword evidence="2" id="KW-1185">Reference proteome</keyword>
<protein>
    <submittedName>
        <fullName evidence="1">Uncharacterized protein</fullName>
    </submittedName>
</protein>
<evidence type="ECO:0000313" key="2">
    <source>
        <dbReference type="Proteomes" id="UP000319383"/>
    </source>
</evidence>
<dbReference type="EMBL" id="CP036276">
    <property type="protein sequence ID" value="QDU43507.1"/>
    <property type="molecule type" value="Genomic_DNA"/>
</dbReference>
<evidence type="ECO:0000313" key="1">
    <source>
        <dbReference type="EMBL" id="QDU43507.1"/>
    </source>
</evidence>
<dbReference type="RefSeq" id="WP_145375616.1">
    <property type="nucleotide sequence ID" value="NZ_CP036276.1"/>
</dbReference>
<organism evidence="1 2">
    <name type="scientific">Symmachiella dynata</name>
    <dbReference type="NCBI Taxonomy" id="2527995"/>
    <lineage>
        <taxon>Bacteria</taxon>
        <taxon>Pseudomonadati</taxon>
        <taxon>Planctomycetota</taxon>
        <taxon>Planctomycetia</taxon>
        <taxon>Planctomycetales</taxon>
        <taxon>Planctomycetaceae</taxon>
        <taxon>Symmachiella</taxon>
    </lineage>
</organism>
<accession>A0A517ZM21</accession>
<dbReference type="KEGG" id="sdyn:Mal52_19830"/>
<dbReference type="Proteomes" id="UP000319383">
    <property type="component" value="Chromosome"/>
</dbReference>
<name>A0A517ZM21_9PLAN</name>
<gene>
    <name evidence="1" type="ORF">Mal52_19830</name>
</gene>
<dbReference type="AlphaFoldDB" id="A0A517ZM21"/>